<gene>
    <name evidence="1" type="ORF">FSB_LOCUS49867</name>
</gene>
<proteinExistence type="predicted"/>
<dbReference type="AlphaFoldDB" id="A0A2N9ICG4"/>
<dbReference type="PANTHER" id="PTHR11206">
    <property type="entry name" value="MULTIDRUG RESISTANCE PROTEIN"/>
    <property type="match status" value="1"/>
</dbReference>
<organism evidence="1">
    <name type="scientific">Fagus sylvatica</name>
    <name type="common">Beechnut</name>
    <dbReference type="NCBI Taxonomy" id="28930"/>
    <lineage>
        <taxon>Eukaryota</taxon>
        <taxon>Viridiplantae</taxon>
        <taxon>Streptophyta</taxon>
        <taxon>Embryophyta</taxon>
        <taxon>Tracheophyta</taxon>
        <taxon>Spermatophyta</taxon>
        <taxon>Magnoliopsida</taxon>
        <taxon>eudicotyledons</taxon>
        <taxon>Gunneridae</taxon>
        <taxon>Pentapetalae</taxon>
        <taxon>rosids</taxon>
        <taxon>fabids</taxon>
        <taxon>Fagales</taxon>
        <taxon>Fagaceae</taxon>
        <taxon>Fagus</taxon>
    </lineage>
</organism>
<evidence type="ECO:0000313" key="1">
    <source>
        <dbReference type="EMBL" id="SPD21985.1"/>
    </source>
</evidence>
<name>A0A2N9ICG4_FAGSY</name>
<protein>
    <submittedName>
        <fullName evidence="1">Uncharacterized protein</fullName>
    </submittedName>
</protein>
<accession>A0A2N9ICG4</accession>
<reference evidence="1" key="1">
    <citation type="submission" date="2018-02" db="EMBL/GenBank/DDBJ databases">
        <authorList>
            <person name="Cohen D.B."/>
            <person name="Kent A.D."/>
        </authorList>
    </citation>
    <scope>NUCLEOTIDE SEQUENCE</scope>
</reference>
<dbReference type="EMBL" id="OIVN01005334">
    <property type="protein sequence ID" value="SPD21985.1"/>
    <property type="molecule type" value="Genomic_DNA"/>
</dbReference>
<sequence length="181" mass="20115">MLISSCAGFMFSHTSMLGFSIQVWAGKPWSSCSYCLEWWSFELLILLSGLLPHPELETSVLFYMSQYDYNTLYNTIWTWLLQQETSIVSTILLASGRVFGYTFSNEKEVVDYVATMAPLVSLSVILDSLQGVLSGVARGTGWQHIGALCQPGGILSLWNSSCCSSGFLDKIKRKGAYGLEY</sequence>